<keyword evidence="4" id="KW-0472">Membrane</keyword>
<evidence type="ECO:0000256" key="5">
    <source>
        <dbReference type="ARBA" id="ARBA00023237"/>
    </source>
</evidence>
<dbReference type="PANTHER" id="PTHR38776">
    <property type="entry name" value="MLTA-INTERACTING PROTEIN-RELATED"/>
    <property type="match status" value="1"/>
</dbReference>
<dbReference type="PANTHER" id="PTHR38776:SF1">
    <property type="entry name" value="MLTA-INTERACTING PROTEIN-RELATED"/>
    <property type="match status" value="1"/>
</dbReference>
<reference evidence="7 8" key="1">
    <citation type="submission" date="2021-08" db="EMBL/GenBank/DDBJ databases">
        <authorList>
            <person name="Tuo L."/>
        </authorList>
    </citation>
    <scope>NUCLEOTIDE SEQUENCE [LARGE SCALE GENOMIC DNA]</scope>
    <source>
        <strain evidence="7 8">JCM 31229</strain>
    </source>
</reference>
<dbReference type="Pfam" id="PF06629">
    <property type="entry name" value="MipA"/>
    <property type="match status" value="1"/>
</dbReference>
<keyword evidence="5" id="KW-0998">Cell outer membrane</keyword>
<proteinExistence type="inferred from homology"/>
<evidence type="ECO:0000256" key="1">
    <source>
        <dbReference type="ARBA" id="ARBA00004442"/>
    </source>
</evidence>
<keyword evidence="3 6" id="KW-0732">Signal</keyword>
<keyword evidence="8" id="KW-1185">Reference proteome</keyword>
<organism evidence="7 8">
    <name type="scientific">Sphingomonas colocasiae</name>
    <dbReference type="NCBI Taxonomy" id="1848973"/>
    <lineage>
        <taxon>Bacteria</taxon>
        <taxon>Pseudomonadati</taxon>
        <taxon>Pseudomonadota</taxon>
        <taxon>Alphaproteobacteria</taxon>
        <taxon>Sphingomonadales</taxon>
        <taxon>Sphingomonadaceae</taxon>
        <taxon>Sphingomonas</taxon>
    </lineage>
</organism>
<dbReference type="EMBL" id="JAINVV010000007">
    <property type="protein sequence ID" value="MBY8823766.1"/>
    <property type="molecule type" value="Genomic_DNA"/>
</dbReference>
<evidence type="ECO:0000256" key="6">
    <source>
        <dbReference type="SAM" id="SignalP"/>
    </source>
</evidence>
<comment type="subcellular location">
    <subcellularLocation>
        <location evidence="1">Cell outer membrane</location>
    </subcellularLocation>
</comment>
<feature type="chain" id="PRO_5045409888" evidence="6">
    <location>
        <begin position="30"/>
        <end position="289"/>
    </location>
</feature>
<dbReference type="InterPro" id="IPR010583">
    <property type="entry name" value="MipA"/>
</dbReference>
<protein>
    <submittedName>
        <fullName evidence="7">MipA/OmpV family protein</fullName>
    </submittedName>
</protein>
<dbReference type="Proteomes" id="UP000706039">
    <property type="component" value="Unassembled WGS sequence"/>
</dbReference>
<dbReference type="RefSeq" id="WP_222990876.1">
    <property type="nucleotide sequence ID" value="NZ_JAINVV010000007.1"/>
</dbReference>
<evidence type="ECO:0000313" key="8">
    <source>
        <dbReference type="Proteomes" id="UP000706039"/>
    </source>
</evidence>
<evidence type="ECO:0000256" key="4">
    <source>
        <dbReference type="ARBA" id="ARBA00023136"/>
    </source>
</evidence>
<sequence length="289" mass="30163">MIDRAVGRVRCASLVGVSALLLVAAPSLAQSSGQAPPPPENDDTLTIGAGVGYMPSYEGSDDYVLIPAAAVRGKVAGHNFYSRGTQFYFDAIPEGPGNSLDISLGPVAAVRLNRTRRIKDPQVRALGKLDTAIEVGAFAGIAKTGVITSDYDTLSFRVAYLRDVTDTHDSYVLSPTIEYGTPLSPTTYVGLSLSAERVGDGYARTYFGVTPAGAAASGLPAYTPDGGWKNVSVGLLGSVSLSGDLRKGWALFAVGNYSKLLGDFKRSPVVSVAGNSNQWLGAIGIGYTF</sequence>
<accession>A0ABS7PR03</accession>
<gene>
    <name evidence="7" type="ORF">K7G82_15785</name>
</gene>
<evidence type="ECO:0000256" key="3">
    <source>
        <dbReference type="ARBA" id="ARBA00022729"/>
    </source>
</evidence>
<evidence type="ECO:0000256" key="2">
    <source>
        <dbReference type="ARBA" id="ARBA00005722"/>
    </source>
</evidence>
<comment type="caution">
    <text evidence="7">The sequence shown here is derived from an EMBL/GenBank/DDBJ whole genome shotgun (WGS) entry which is preliminary data.</text>
</comment>
<comment type="similarity">
    <text evidence="2">Belongs to the MipA/OmpV family.</text>
</comment>
<evidence type="ECO:0000313" key="7">
    <source>
        <dbReference type="EMBL" id="MBY8823766.1"/>
    </source>
</evidence>
<name>A0ABS7PR03_9SPHN</name>
<feature type="signal peptide" evidence="6">
    <location>
        <begin position="1"/>
        <end position="29"/>
    </location>
</feature>